<feature type="transmembrane region" description="Helical" evidence="9">
    <location>
        <begin position="119"/>
        <end position="137"/>
    </location>
</feature>
<reference evidence="12" key="1">
    <citation type="journal article" date="2014" name="Int. J. Syst. Evol. Microbiol.">
        <title>Complete genome sequence of Corynebacterium casei LMG S-19264T (=DSM 44701T), isolated from a smear-ripened cheese.</title>
        <authorList>
            <consortium name="US DOE Joint Genome Institute (JGI-PGF)"/>
            <person name="Walter F."/>
            <person name="Albersmeier A."/>
            <person name="Kalinowski J."/>
            <person name="Ruckert C."/>
        </authorList>
    </citation>
    <scope>NUCLEOTIDE SEQUENCE</scope>
    <source>
        <strain evidence="12">VKM Ac-2007</strain>
    </source>
</reference>
<dbReference type="CDD" id="cd16917">
    <property type="entry name" value="HATPase_UhpB-NarQ-NarX-like"/>
    <property type="match status" value="1"/>
</dbReference>
<keyword evidence="5" id="KW-0547">Nucleotide-binding</keyword>
<feature type="transmembrane region" description="Helical" evidence="9">
    <location>
        <begin position="144"/>
        <end position="163"/>
    </location>
</feature>
<dbReference type="GO" id="GO:0000155">
    <property type="term" value="F:phosphorelay sensor kinase activity"/>
    <property type="evidence" value="ECO:0007669"/>
    <property type="project" value="InterPro"/>
</dbReference>
<keyword evidence="7" id="KW-0067">ATP-binding</keyword>
<keyword evidence="9" id="KW-1133">Transmembrane helix</keyword>
<evidence type="ECO:0000259" key="10">
    <source>
        <dbReference type="Pfam" id="PF02518"/>
    </source>
</evidence>
<sequence>MPVEASVPVKRVFSDAPGWNGLSYDDVVSGLLRSVWNEPRPPDPPSRVWRDWVLVGVLVPVAILEGVLRPDLPWRAVSVIVTVGLTPTLLWRRTRPLPMVAIVCGVTSLAPLLTDGVPLETYTMVYLLVVFYALFRWGSGREVAIGLTLMIVMVSLSLLFGRLTPGDMVGAFAVTSSAVALGGAFRYRAGARTRELEQIKLLERERLARDLHDTVAHHVSAMAIRAQAGIATSASRPDAATEALHVIEAEAARALDEMRAMVRLLRRDESAELEPGRRIADLEQLTGRGRSGPSVDVEISGDLGDLPPSVEAAIYRIAQESVTNARRHARHATRVEVRVTADDTSVRLRVSDDGDSGLIRPAASPGYGLIGMIERADLLGGTCEAGPDSDRGWTVTAVLPRTGAAT</sequence>
<feature type="transmembrane region" description="Helical" evidence="9">
    <location>
        <begin position="169"/>
        <end position="187"/>
    </location>
</feature>
<dbReference type="InterPro" id="IPR036890">
    <property type="entry name" value="HATPase_C_sf"/>
</dbReference>
<name>A0A9W6I449_9ACTN</name>
<dbReference type="Pfam" id="PF02518">
    <property type="entry name" value="HATPase_c"/>
    <property type="match status" value="1"/>
</dbReference>
<evidence type="ECO:0000256" key="7">
    <source>
        <dbReference type="ARBA" id="ARBA00022840"/>
    </source>
</evidence>
<evidence type="ECO:0000256" key="3">
    <source>
        <dbReference type="ARBA" id="ARBA00022553"/>
    </source>
</evidence>
<gene>
    <name evidence="12" type="ORF">GCM10017600_40300</name>
</gene>
<evidence type="ECO:0000256" key="1">
    <source>
        <dbReference type="ARBA" id="ARBA00000085"/>
    </source>
</evidence>
<feature type="domain" description="Histidine kinase/HSP90-like ATPase" evidence="10">
    <location>
        <begin position="311"/>
        <end position="401"/>
    </location>
</feature>
<evidence type="ECO:0000256" key="8">
    <source>
        <dbReference type="ARBA" id="ARBA00023012"/>
    </source>
</evidence>
<proteinExistence type="predicted"/>
<keyword evidence="9" id="KW-0812">Transmembrane</keyword>
<keyword evidence="13" id="KW-1185">Reference proteome</keyword>
<organism evidence="12 13">
    <name type="scientific">Streptosporangium carneum</name>
    <dbReference type="NCBI Taxonomy" id="47481"/>
    <lineage>
        <taxon>Bacteria</taxon>
        <taxon>Bacillati</taxon>
        <taxon>Actinomycetota</taxon>
        <taxon>Actinomycetes</taxon>
        <taxon>Streptosporangiales</taxon>
        <taxon>Streptosporangiaceae</taxon>
        <taxon>Streptosporangium</taxon>
    </lineage>
</organism>
<dbReference type="SUPFAM" id="SSF55874">
    <property type="entry name" value="ATPase domain of HSP90 chaperone/DNA topoisomerase II/histidine kinase"/>
    <property type="match status" value="1"/>
</dbReference>
<evidence type="ECO:0000313" key="12">
    <source>
        <dbReference type="EMBL" id="GLK10624.1"/>
    </source>
</evidence>
<evidence type="ECO:0000256" key="4">
    <source>
        <dbReference type="ARBA" id="ARBA00022679"/>
    </source>
</evidence>
<dbReference type="EC" id="2.7.13.3" evidence="2"/>
<dbReference type="GO" id="GO:0046983">
    <property type="term" value="F:protein dimerization activity"/>
    <property type="evidence" value="ECO:0007669"/>
    <property type="project" value="InterPro"/>
</dbReference>
<comment type="catalytic activity">
    <reaction evidence="1">
        <text>ATP + protein L-histidine = ADP + protein N-phospho-L-histidine.</text>
        <dbReference type="EC" id="2.7.13.3"/>
    </reaction>
</comment>
<dbReference type="Pfam" id="PF07730">
    <property type="entry name" value="HisKA_3"/>
    <property type="match status" value="1"/>
</dbReference>
<dbReference type="Gene3D" id="3.30.565.10">
    <property type="entry name" value="Histidine kinase-like ATPase, C-terminal domain"/>
    <property type="match status" value="1"/>
</dbReference>
<dbReference type="GO" id="GO:0005524">
    <property type="term" value="F:ATP binding"/>
    <property type="evidence" value="ECO:0007669"/>
    <property type="project" value="UniProtKB-KW"/>
</dbReference>
<evidence type="ECO:0000313" key="13">
    <source>
        <dbReference type="Proteomes" id="UP001143474"/>
    </source>
</evidence>
<evidence type="ECO:0000256" key="5">
    <source>
        <dbReference type="ARBA" id="ARBA00022741"/>
    </source>
</evidence>
<feature type="domain" description="Signal transduction histidine kinase subgroup 3 dimerisation and phosphoacceptor" evidence="11">
    <location>
        <begin position="203"/>
        <end position="268"/>
    </location>
</feature>
<dbReference type="PANTHER" id="PTHR24421">
    <property type="entry name" value="NITRATE/NITRITE SENSOR PROTEIN NARX-RELATED"/>
    <property type="match status" value="1"/>
</dbReference>
<keyword evidence="3" id="KW-0597">Phosphoprotein</keyword>
<evidence type="ECO:0000256" key="9">
    <source>
        <dbReference type="SAM" id="Phobius"/>
    </source>
</evidence>
<dbReference type="EMBL" id="BSEV01000008">
    <property type="protein sequence ID" value="GLK10624.1"/>
    <property type="molecule type" value="Genomic_DNA"/>
</dbReference>
<dbReference type="Gene3D" id="1.20.5.1930">
    <property type="match status" value="1"/>
</dbReference>
<accession>A0A9W6I449</accession>
<dbReference type="GO" id="GO:0016020">
    <property type="term" value="C:membrane"/>
    <property type="evidence" value="ECO:0007669"/>
    <property type="project" value="InterPro"/>
</dbReference>
<dbReference type="PANTHER" id="PTHR24421:SF10">
    <property type="entry name" value="NITRATE_NITRITE SENSOR PROTEIN NARQ"/>
    <property type="match status" value="1"/>
</dbReference>
<evidence type="ECO:0000259" key="11">
    <source>
        <dbReference type="Pfam" id="PF07730"/>
    </source>
</evidence>
<keyword evidence="6 12" id="KW-0418">Kinase</keyword>
<dbReference type="InterPro" id="IPR003594">
    <property type="entry name" value="HATPase_dom"/>
</dbReference>
<protein>
    <recommendedName>
        <fullName evidence="2">histidine kinase</fullName>
        <ecNumber evidence="2">2.7.13.3</ecNumber>
    </recommendedName>
</protein>
<keyword evidence="9" id="KW-0472">Membrane</keyword>
<comment type="caution">
    <text evidence="12">The sequence shown here is derived from an EMBL/GenBank/DDBJ whole genome shotgun (WGS) entry which is preliminary data.</text>
</comment>
<keyword evidence="4" id="KW-0808">Transferase</keyword>
<keyword evidence="8" id="KW-0902">Two-component regulatory system</keyword>
<reference evidence="12" key="2">
    <citation type="submission" date="2023-01" db="EMBL/GenBank/DDBJ databases">
        <authorList>
            <person name="Sun Q."/>
            <person name="Evtushenko L."/>
        </authorList>
    </citation>
    <scope>NUCLEOTIDE SEQUENCE</scope>
    <source>
        <strain evidence="12">VKM Ac-2007</strain>
    </source>
</reference>
<dbReference type="Proteomes" id="UP001143474">
    <property type="component" value="Unassembled WGS sequence"/>
</dbReference>
<dbReference type="AlphaFoldDB" id="A0A9W6I449"/>
<evidence type="ECO:0000256" key="2">
    <source>
        <dbReference type="ARBA" id="ARBA00012438"/>
    </source>
</evidence>
<evidence type="ECO:0000256" key="6">
    <source>
        <dbReference type="ARBA" id="ARBA00022777"/>
    </source>
</evidence>
<dbReference type="InterPro" id="IPR050482">
    <property type="entry name" value="Sensor_HK_TwoCompSys"/>
</dbReference>
<dbReference type="InterPro" id="IPR011712">
    <property type="entry name" value="Sig_transdc_His_kin_sub3_dim/P"/>
</dbReference>